<accession>A0AAD8PM19</accession>
<feature type="region of interest" description="Disordered" evidence="1">
    <location>
        <begin position="27"/>
        <end position="47"/>
    </location>
</feature>
<dbReference type="AlphaFoldDB" id="A0AAD8PM19"/>
<name>A0AAD8PM19_LOLMU</name>
<evidence type="ECO:0000313" key="3">
    <source>
        <dbReference type="Proteomes" id="UP001231189"/>
    </source>
</evidence>
<comment type="caution">
    <text evidence="2">The sequence shown here is derived from an EMBL/GenBank/DDBJ whole genome shotgun (WGS) entry which is preliminary data.</text>
</comment>
<reference evidence="2" key="1">
    <citation type="submission" date="2023-07" db="EMBL/GenBank/DDBJ databases">
        <title>A chromosome-level genome assembly of Lolium multiflorum.</title>
        <authorList>
            <person name="Chen Y."/>
            <person name="Copetti D."/>
            <person name="Kolliker R."/>
            <person name="Studer B."/>
        </authorList>
    </citation>
    <scope>NUCLEOTIDE SEQUENCE</scope>
    <source>
        <strain evidence="2">02402/16</strain>
        <tissue evidence="2">Leaf</tissue>
    </source>
</reference>
<evidence type="ECO:0000256" key="1">
    <source>
        <dbReference type="SAM" id="MobiDB-lite"/>
    </source>
</evidence>
<proteinExistence type="predicted"/>
<gene>
    <name evidence="2" type="ORF">QYE76_019051</name>
</gene>
<protein>
    <submittedName>
        <fullName evidence="2">Uncharacterized protein</fullName>
    </submittedName>
</protein>
<dbReference type="Proteomes" id="UP001231189">
    <property type="component" value="Unassembled WGS sequence"/>
</dbReference>
<keyword evidence="3" id="KW-1185">Reference proteome</keyword>
<evidence type="ECO:0000313" key="2">
    <source>
        <dbReference type="EMBL" id="KAK1570223.1"/>
    </source>
</evidence>
<dbReference type="EMBL" id="JAUUTY010000903">
    <property type="protein sequence ID" value="KAK1570223.1"/>
    <property type="molecule type" value="Genomic_DNA"/>
</dbReference>
<sequence>MLAEAQSASTSLANASSELEALRSAHKDMVSKLKEAEKKQELAKKQLTEKNSEFIREKADLVEKRRKDSDTLKKLQEDVQHLRTYIRMAEQGWDRLNTDIMEPLGYDEAQRELFPRDDLIQLAGDDCKDMISACRKICHNLAIKDSRTCDVRELIQRMDLLSERIVDLQASSA</sequence>
<organism evidence="2 3">
    <name type="scientific">Lolium multiflorum</name>
    <name type="common">Italian ryegrass</name>
    <name type="synonym">Lolium perenne subsp. multiflorum</name>
    <dbReference type="NCBI Taxonomy" id="4521"/>
    <lineage>
        <taxon>Eukaryota</taxon>
        <taxon>Viridiplantae</taxon>
        <taxon>Streptophyta</taxon>
        <taxon>Embryophyta</taxon>
        <taxon>Tracheophyta</taxon>
        <taxon>Spermatophyta</taxon>
        <taxon>Magnoliopsida</taxon>
        <taxon>Liliopsida</taxon>
        <taxon>Poales</taxon>
        <taxon>Poaceae</taxon>
        <taxon>BOP clade</taxon>
        <taxon>Pooideae</taxon>
        <taxon>Poodae</taxon>
        <taxon>Poeae</taxon>
        <taxon>Poeae Chloroplast Group 2 (Poeae type)</taxon>
        <taxon>Loliodinae</taxon>
        <taxon>Loliinae</taxon>
        <taxon>Lolium</taxon>
    </lineage>
</organism>